<dbReference type="PROSITE" id="PS50835">
    <property type="entry name" value="IG_LIKE"/>
    <property type="match status" value="1"/>
</dbReference>
<dbReference type="InterPro" id="IPR007110">
    <property type="entry name" value="Ig-like_dom"/>
</dbReference>
<dbReference type="GO" id="GO:0007411">
    <property type="term" value="P:axon guidance"/>
    <property type="evidence" value="ECO:0007669"/>
    <property type="project" value="TreeGrafter"/>
</dbReference>
<dbReference type="SUPFAM" id="SSF48065">
    <property type="entry name" value="DBL homology domain (DH-domain)"/>
    <property type="match status" value="2"/>
</dbReference>
<dbReference type="InterPro" id="IPR055251">
    <property type="entry name" value="SOS1_NGEF_PH"/>
</dbReference>
<keyword evidence="7" id="KW-0597">Phosphoprotein</keyword>
<evidence type="ECO:0000256" key="12">
    <source>
        <dbReference type="ARBA" id="ARBA00023319"/>
    </source>
</evidence>
<evidence type="ECO:0000259" key="20">
    <source>
        <dbReference type="PROSITE" id="PS50010"/>
    </source>
</evidence>
<dbReference type="FunFam" id="1.10.510.10:FF:000571">
    <property type="entry name" value="Maternal embryonic leucine zipper kinase"/>
    <property type="match status" value="1"/>
</dbReference>
<dbReference type="CDD" id="cd13240">
    <property type="entry name" value="PH1_Kalirin_Trio_like"/>
    <property type="match status" value="1"/>
</dbReference>
<dbReference type="SUPFAM" id="SSF56112">
    <property type="entry name" value="Protein kinase-like (PK-like)"/>
    <property type="match status" value="1"/>
</dbReference>
<dbReference type="InterPro" id="IPR013783">
    <property type="entry name" value="Ig-like_fold"/>
</dbReference>
<feature type="region of interest" description="Disordered" evidence="17">
    <location>
        <begin position="1655"/>
        <end position="1676"/>
    </location>
</feature>
<dbReference type="InterPro" id="IPR008271">
    <property type="entry name" value="Ser/Thr_kinase_AS"/>
</dbReference>
<comment type="catalytic activity">
    <reaction evidence="14">
        <text>L-seryl-[protein] + ATP = O-phospho-L-seryl-[protein] + ADP + H(+)</text>
        <dbReference type="Rhea" id="RHEA:17989"/>
        <dbReference type="Rhea" id="RHEA-COMP:9863"/>
        <dbReference type="Rhea" id="RHEA-COMP:11604"/>
        <dbReference type="ChEBI" id="CHEBI:15378"/>
        <dbReference type="ChEBI" id="CHEBI:29999"/>
        <dbReference type="ChEBI" id="CHEBI:30616"/>
        <dbReference type="ChEBI" id="CHEBI:83421"/>
        <dbReference type="ChEBI" id="CHEBI:456216"/>
        <dbReference type="EC" id="2.7.11.1"/>
    </reaction>
</comment>
<dbReference type="SMART" id="SM00325">
    <property type="entry name" value="RhoGEF"/>
    <property type="match status" value="2"/>
</dbReference>
<feature type="compositionally biased region" description="Low complexity" evidence="17">
    <location>
        <begin position="1962"/>
        <end position="1989"/>
    </location>
</feature>
<feature type="binding site" evidence="16">
    <location>
        <position position="2922"/>
    </location>
    <ligand>
        <name>ATP</name>
        <dbReference type="ChEBI" id="CHEBI:30616"/>
    </ligand>
</feature>
<dbReference type="GO" id="GO:0019898">
    <property type="term" value="C:extrinsic component of membrane"/>
    <property type="evidence" value="ECO:0007669"/>
    <property type="project" value="TreeGrafter"/>
</dbReference>
<dbReference type="PANTHER" id="PTHR22826">
    <property type="entry name" value="RHO GUANINE EXCHANGE FACTOR-RELATED"/>
    <property type="match status" value="1"/>
</dbReference>
<dbReference type="Gene3D" id="2.60.40.10">
    <property type="entry name" value="Immunoglobulins"/>
    <property type="match status" value="2"/>
</dbReference>
<evidence type="ECO:0000256" key="4">
    <source>
        <dbReference type="ARBA" id="ARBA00022443"/>
    </source>
</evidence>
<dbReference type="Proteomes" id="UP000515154">
    <property type="component" value="Linkage group LG2"/>
</dbReference>
<comment type="subcellular location">
    <subcellularLocation>
        <location evidence="1">Cytoplasm</location>
    </subcellularLocation>
</comment>
<dbReference type="PROSITE" id="PS50010">
    <property type="entry name" value="DH_2"/>
    <property type="match status" value="2"/>
</dbReference>
<dbReference type="InterPro" id="IPR036865">
    <property type="entry name" value="CRAL-TRIO_dom_sf"/>
</dbReference>
<dbReference type="InterPro" id="IPR003599">
    <property type="entry name" value="Ig_sub"/>
</dbReference>
<feature type="compositionally biased region" description="Polar residues" evidence="17">
    <location>
        <begin position="2431"/>
        <end position="2443"/>
    </location>
</feature>
<feature type="domain" description="PH" evidence="19">
    <location>
        <begin position="2214"/>
        <end position="2330"/>
    </location>
</feature>
<evidence type="ECO:0000256" key="2">
    <source>
        <dbReference type="ARBA" id="ARBA00006692"/>
    </source>
</evidence>
<evidence type="ECO:0000259" key="22">
    <source>
        <dbReference type="PROSITE" id="PS50835"/>
    </source>
</evidence>
<feature type="compositionally biased region" description="Basic and acidic residues" evidence="17">
    <location>
        <begin position="2420"/>
        <end position="2430"/>
    </location>
</feature>
<evidence type="ECO:0000256" key="13">
    <source>
        <dbReference type="ARBA" id="ARBA00047899"/>
    </source>
</evidence>
<dbReference type="SMART" id="SM00326">
    <property type="entry name" value="SH3"/>
    <property type="match status" value="2"/>
</dbReference>
<keyword evidence="5" id="KW-0963">Cytoplasm</keyword>
<keyword evidence="11 16" id="KW-0067">ATP-binding</keyword>
<dbReference type="InterPro" id="IPR017441">
    <property type="entry name" value="Protein_kinase_ATP_BS"/>
</dbReference>
<evidence type="ECO:0000256" key="5">
    <source>
        <dbReference type="ARBA" id="ARBA00022490"/>
    </source>
</evidence>
<evidence type="ECO:0000259" key="19">
    <source>
        <dbReference type="PROSITE" id="PS50003"/>
    </source>
</evidence>
<keyword evidence="6" id="KW-0723">Serine/threonine-protein kinase</keyword>
<feature type="compositionally biased region" description="Polar residues" evidence="17">
    <location>
        <begin position="2522"/>
        <end position="2539"/>
    </location>
</feature>
<evidence type="ECO:0000313" key="25">
    <source>
        <dbReference type="RefSeq" id="XP_029657616.1"/>
    </source>
</evidence>
<dbReference type="PROSITE" id="PS50011">
    <property type="entry name" value="PROTEIN_KINASE_DOM"/>
    <property type="match status" value="1"/>
</dbReference>
<sequence length="3182" mass="360560">MSSCEQTEDNISDSEVAHYYKPAQHPAKELFGLAALLYEGGRRNDGLKAADIVPILRERVAYLSGGRNKQGGPILTFPSHTHPERLKYEDLRRLMTYLASVPSDDVREQGFTIILDMRGSTWQTVKPILKALQECFPGNIQMAFIIKPEKFWEKQRTSLGSAKYNFETNMLSVDNLSKFIDSSQLTREFDGTLDYDHEQWIQLRLMLEEFIWKALDLLDKLDELAEILTCPELPDDLNGAQIQLEHHNQLKKRVTKAPVEQLTMEGHHILKTITGEEDNLSGDYCSSHKLFVISGNADFQSAVPQISHLLDNLQSTKQHLNQLWINKKARLEQCLQLRVFENDVEKMFEWISHNRDMFLINYTEIGPTHQMALDLDQEHNQFAASAMWCLQDMYMNINRILSVAQRLCDTGHYGANEIRQQASKLERDWKTLAAAVDDRSTVLSMSVIFHKRAEQYLAQVHEWRLACESPQIPSSIKDLEEALQQHQTLIETISQAYAEVCADGKALLDTLQTPVTSSSNNSITAKADYSEAAGHVLDVIHDVLAHQRHLEHLWHNKKVKLHQRLGLRLFQQDVKQVIDWLDNHGDVFLKKNTSIGKTLQRAKALQKSHEHFESVGQNTITNADKLLAAADELAQTGECDPKEIYSEAQELEERMHDFITALERRRAILDMTVSFYTHVHELTSWLEELQQELQSSEIADTVEGAEHLVTQFNDQRETTIEAAISTVREGESLLERIRLQPLVGCSQCCHLRHQRIDVSSTMHKGGFGMDPEKVNPNSDYCHIEGVLQQLNESRAQLEELWATRKRKLDLCLKLRLFERDALEVSSQLELWAEELQHMEMCNDPAKAEQILLMHTENLLHMQNCTFEVLQRGQELCQLFENTGVQLMADSQYDAQTRIQLLLEYLHERELDLENLAESRRIRLEQCVQLRNFEYETRQVVSWIQNGETMLTASFMCPDNLMETEQLKKEHEKFMLAIEKTHANVIQVTQKAESMIQSNHYNSEFVRVIAENMNLVWQQLMYHAEERHKLVMASMTWYKTAEQVWSVLESLDRDYKRDEDWCSTDKANCTDKAAFLVQAINKHNEQKEAFLKACTLARRTAETFLKYVNRNLHTLGMDVKYRNPESHVKATLDQLLQQENAVIEYWTVKKRKLEHCHQYVLFEQSAKQALDWIHDSGEAYLSTHTSVGETREETESLLREYYEFRGRAKETKENVSLLLQLADGFVSKGTFHASSIMAWCAAVDKRYKDFSSRMEKYRQKLEGKLGVTNETEKEDRQSDPSIEEKLQQHAPKELTEEKRKSARRREFIMAELLQTERSYVKDLETCMKYYMGEMLNQQNNIPPGIENKTDTIFSNIREIYEFHDKTFLKELEKYETIPEDVGHCFVTWAEKFSIYVLYCKNKPDSSQLLMEHAGTFFEEIQQKHKLSEPLSSYLIKPVQRITKYRLLLKDLLSCCENDTGEIKDGLDVMVNVPKKANDAMHLSMLEGLEDNLEALGEVLLQDNFTVWEPKNLIKKGRERRIFLFEMCLVFAKEIKDSNGKSKYMYKTKLLISEINITEHIEGDECKFALWTGRAPISDYRIILKASSLDTKQQWVKKMRELIQERLVYMHSALKEPLTKSVAAPKMFVNRTSRDMESDTASLDEVHIERRASLVSVNSNTTTATTDSSSSSGSSNRCSSDVTVVIVDYSATSTWDLSVQKGQQVELIDVCPPGQPEWCLVRTLPTEVKESSQGLVPMSALKPVPILKVSSAAGTRTSADLDDSSSNSNEPSPNASNASLNNSSASPVTKRRSSFRMPKFKTRTMPTSAKPTRKWLIDPVRKLSHSKIEKGGLEKHTVPPFELKADRIQKKTVANLSAMKEASDSTELIQPQIAMVTQKSALEVTSEEDPESAYDIEMPPPMAIQEHTFAATQPSTSDESHTKLASTLSLKAQTDAATAAASAVDLATALENIVKQKMEQTEPGSTSASSSLTQASTTTTNTTTSTTAGSGDQAETTEEQTKGSSGGGGGGGSSSSGDVANKEKYILKRNYVIKELVETERDYVKDLGLIIEGYMGYLKENPLRDGMEGKDKIIFGNIHQIYDWHREIFQPELEKCIEEPDKLGSVFVRYERRLYMYVKYCENKPKSDFLVAEYIDSFFEDIRQKLGHRLQLQDLLIKPVQRIMKYQLLLKDILTHTQKAGLDTADIQKAVTVMCVVPKAANDMMQVGRLQGFDGKLTAQGKLLLQETLLVGEVTEGSHSKFRERRVFLFEQIIIFSEVIEDKKRGSFSDANYIYKNSVTVNKMSMNENAEGDDLKFILIDRTPDSNMKYIIQAPTEEIRDEWIAQIRSILDMQGDFLRALQSPIAYQKERTKELSTPDFGTLAKEALLKNSGKAQAKLNHLQTAHTIPSSGISSKNKSGRLETSKHARCRSVPGPWPTDVTHLEDQLETRENQFSCPNSPLDSKQTTHDSKKPTDLKKIPSSSSSPTNSQVGSPKPKKTIFEGFRNTLRKSKGDLSGTKSSESFTNAHSMPDIVQENKERSNSDSISSKTIGMDISQSDLETIPSGGDGGNYSLARVIADYSAIKEDEISVNKGEKVQILTTNQNNMFLVHRAANEVSPAAEGWIPGVVLGSVDEGGSLKKTSWQMFKLRKSSLKRESDSKNTLERKSRSLGRDGKLPSSTSKMSSSDFIYEVAPTIQQALADITVNAGEEAVLTCRICGRPRPTITWKSPDSNTVIPSARTSISYCDENGEARLQISDVTMLDDGEYLCIGSSDLGTVMSRASITVIDRPAAPGKPVIRNQVGTVVHLEWTPPLQSKSGQVQGYTVEYRFCGNSDNNSAEWQTAIPHVQTTSQVVEDLVPGSTYQFQIKATNAVGVSEPGLASQPVVIPTESELSGREEMVGAIWKATFHYDYNELEELGRGRFAVVKRCVQKCSGQELAAKCINRKHLSKEAIETEFNTLQSLFHTHLVKVFDLYETKTNYILLMEIIPSGRLFEFICIRGHFDELQAAEYVQQILDAIQYLHNCRIAHLDIKPENIVVDCGLNSGVKLIDFGDARHIYNNYYIHPVVGNPEFMAPELVSGTPVGLLTDIWSMGVILYVLLSGVSPFLDESQEETCSNIVRNDYSFPDEYFAGISPEAKDLARSMLMEDMNKRPLAQHCLESPWIKKASISRTSPLRPKPISTTRLADFVERRKHQSDTLK</sequence>
<feature type="region of interest" description="Disordered" evidence="17">
    <location>
        <begin position="2634"/>
        <end position="2662"/>
    </location>
</feature>
<keyword evidence="6" id="KW-0418">Kinase</keyword>
<feature type="domain" description="SH3" evidence="18">
    <location>
        <begin position="1676"/>
        <end position="1744"/>
    </location>
</feature>
<evidence type="ECO:0000259" key="18">
    <source>
        <dbReference type="PROSITE" id="PS50002"/>
    </source>
</evidence>
<dbReference type="InterPro" id="IPR000719">
    <property type="entry name" value="Prot_kinase_dom"/>
</dbReference>
<keyword evidence="10 16" id="KW-0547">Nucleotide-binding</keyword>
<dbReference type="SUPFAM" id="SSF49265">
    <property type="entry name" value="Fibronectin type III"/>
    <property type="match status" value="1"/>
</dbReference>
<evidence type="ECO:0000256" key="1">
    <source>
        <dbReference type="ARBA" id="ARBA00004496"/>
    </source>
</evidence>
<evidence type="ECO:0000256" key="11">
    <source>
        <dbReference type="ARBA" id="ARBA00022840"/>
    </source>
</evidence>
<protein>
    <recommendedName>
        <fullName evidence="3">non-specific serine/threonine protein kinase</fullName>
        <ecNumber evidence="3">2.7.11.1</ecNumber>
    </recommendedName>
</protein>
<evidence type="ECO:0000313" key="24">
    <source>
        <dbReference type="Proteomes" id="UP000515154"/>
    </source>
</evidence>
<dbReference type="Pfam" id="PF13716">
    <property type="entry name" value="CRAL_TRIO_2"/>
    <property type="match status" value="1"/>
</dbReference>
<feature type="compositionally biased region" description="Gly residues" evidence="17">
    <location>
        <begin position="2002"/>
        <end position="2012"/>
    </location>
</feature>
<dbReference type="SUPFAM" id="SSF48726">
    <property type="entry name" value="Immunoglobulin"/>
    <property type="match status" value="1"/>
</dbReference>
<dbReference type="Pfam" id="PF23587">
    <property type="entry name" value="SH3_KALRN"/>
    <property type="match status" value="1"/>
</dbReference>
<dbReference type="GO" id="GO:0035556">
    <property type="term" value="P:intracellular signal transduction"/>
    <property type="evidence" value="ECO:0007669"/>
    <property type="project" value="InterPro"/>
</dbReference>
<feature type="domain" description="Fibronectin type-III" evidence="23">
    <location>
        <begin position="2772"/>
        <end position="2873"/>
    </location>
</feature>
<reference evidence="25" key="1">
    <citation type="submission" date="2025-08" db="UniProtKB">
        <authorList>
            <consortium name="RefSeq"/>
        </authorList>
    </citation>
    <scope>IDENTIFICATION</scope>
</reference>
<dbReference type="FunFam" id="1.20.58.60:FF:000023">
    <property type="entry name" value="Kalirin RhoGEF kinase b"/>
    <property type="match status" value="1"/>
</dbReference>
<dbReference type="PROSITE" id="PS50003">
    <property type="entry name" value="PH_DOMAIN"/>
    <property type="match status" value="2"/>
</dbReference>
<dbReference type="Gene3D" id="2.30.30.40">
    <property type="entry name" value="SH3 Domains"/>
    <property type="match status" value="2"/>
</dbReference>
<dbReference type="InterPro" id="IPR001849">
    <property type="entry name" value="PH_domain"/>
</dbReference>
<dbReference type="GO" id="GO:0004674">
    <property type="term" value="F:protein serine/threonine kinase activity"/>
    <property type="evidence" value="ECO:0007669"/>
    <property type="project" value="UniProtKB-KW"/>
</dbReference>
<gene>
    <name evidence="25" type="primary">LOC115231823</name>
</gene>
<dbReference type="InterPro" id="IPR047054">
    <property type="entry name" value="Kalirin_TRIO_PH_1"/>
</dbReference>
<dbReference type="InterPro" id="IPR013098">
    <property type="entry name" value="Ig_I-set"/>
</dbReference>
<dbReference type="InterPro" id="IPR035899">
    <property type="entry name" value="DBL_dom_sf"/>
</dbReference>
<evidence type="ECO:0000256" key="16">
    <source>
        <dbReference type="PROSITE-ProRule" id="PRU10141"/>
    </source>
</evidence>
<dbReference type="InterPro" id="IPR036179">
    <property type="entry name" value="Ig-like_dom_sf"/>
</dbReference>
<dbReference type="GO" id="GO:0005524">
    <property type="term" value="F:ATP binding"/>
    <property type="evidence" value="ECO:0007669"/>
    <property type="project" value="UniProtKB-UniRule"/>
</dbReference>
<dbReference type="Gene3D" id="3.30.200.20">
    <property type="entry name" value="Phosphorylase Kinase, domain 1"/>
    <property type="match status" value="1"/>
</dbReference>
<keyword evidence="9" id="KW-0677">Repeat</keyword>
<dbReference type="GO" id="GO:0005737">
    <property type="term" value="C:cytoplasm"/>
    <property type="evidence" value="ECO:0007669"/>
    <property type="project" value="UniProtKB-SubCell"/>
</dbReference>
<feature type="compositionally biased region" description="Polar residues" evidence="17">
    <location>
        <begin position="2381"/>
        <end position="2395"/>
    </location>
</feature>
<dbReference type="SUPFAM" id="SSF52087">
    <property type="entry name" value="CRAL/TRIO domain"/>
    <property type="match status" value="1"/>
</dbReference>
<feature type="compositionally biased region" description="Basic and acidic residues" evidence="17">
    <location>
        <begin position="2444"/>
        <end position="2457"/>
    </location>
</feature>
<feature type="region of interest" description="Disordered" evidence="17">
    <location>
        <begin position="1956"/>
        <end position="2017"/>
    </location>
</feature>
<feature type="compositionally biased region" description="Basic residues" evidence="17">
    <location>
        <begin position="1787"/>
        <end position="1800"/>
    </location>
</feature>
<dbReference type="InterPro" id="IPR011009">
    <property type="entry name" value="Kinase-like_dom_sf"/>
</dbReference>
<dbReference type="SMART" id="SM00150">
    <property type="entry name" value="SPEC"/>
    <property type="match status" value="8"/>
</dbReference>
<dbReference type="InterPro" id="IPR036028">
    <property type="entry name" value="SH3-like_dom_sf"/>
</dbReference>
<dbReference type="Pfam" id="PF00069">
    <property type="entry name" value="Pkinase"/>
    <property type="match status" value="1"/>
</dbReference>
<dbReference type="SMART" id="SM00233">
    <property type="entry name" value="PH"/>
    <property type="match status" value="2"/>
</dbReference>
<evidence type="ECO:0000256" key="15">
    <source>
        <dbReference type="PROSITE-ProRule" id="PRU00192"/>
    </source>
</evidence>
<dbReference type="InterPro" id="IPR002017">
    <property type="entry name" value="Spectrin_repeat"/>
</dbReference>
<dbReference type="Gene3D" id="1.20.58.60">
    <property type="match status" value="5"/>
</dbReference>
<dbReference type="GO" id="GO:0005085">
    <property type="term" value="F:guanyl-nucleotide exchange factor activity"/>
    <property type="evidence" value="ECO:0007669"/>
    <property type="project" value="UniProtKB-KW"/>
</dbReference>
<dbReference type="InterPro" id="IPR011993">
    <property type="entry name" value="PH-like_dom_sf"/>
</dbReference>
<evidence type="ECO:0000256" key="17">
    <source>
        <dbReference type="SAM" id="MobiDB-lite"/>
    </source>
</evidence>
<feature type="compositionally biased region" description="Basic and acidic residues" evidence="17">
    <location>
        <begin position="1269"/>
        <end position="1298"/>
    </location>
</feature>
<dbReference type="SMART" id="SM00060">
    <property type="entry name" value="FN3"/>
    <property type="match status" value="1"/>
</dbReference>
<dbReference type="PROSITE" id="PS50853">
    <property type="entry name" value="FN3"/>
    <property type="match status" value="1"/>
</dbReference>
<dbReference type="PROSITE" id="PS50002">
    <property type="entry name" value="SH3"/>
    <property type="match status" value="2"/>
</dbReference>
<evidence type="ECO:0000256" key="3">
    <source>
        <dbReference type="ARBA" id="ARBA00012513"/>
    </source>
</evidence>
<feature type="domain" description="DH" evidence="20">
    <location>
        <begin position="2026"/>
        <end position="2202"/>
    </location>
</feature>
<dbReference type="CDD" id="cd00170">
    <property type="entry name" value="SEC14"/>
    <property type="match status" value="1"/>
</dbReference>
<feature type="domain" description="Protein kinase" evidence="21">
    <location>
        <begin position="2893"/>
        <end position="3146"/>
    </location>
</feature>
<feature type="domain" description="SH3" evidence="18">
    <location>
        <begin position="2549"/>
        <end position="2614"/>
    </location>
</feature>
<dbReference type="PANTHER" id="PTHR22826:SF106">
    <property type="entry name" value="TRIO, ISOFORM A"/>
    <property type="match status" value="1"/>
</dbReference>
<feature type="domain" description="DH" evidence="20">
    <location>
        <begin position="1303"/>
        <end position="1478"/>
    </location>
</feature>
<dbReference type="InterPro" id="IPR003961">
    <property type="entry name" value="FN3_dom"/>
</dbReference>
<dbReference type="Gene3D" id="2.30.29.30">
    <property type="entry name" value="Pleckstrin-homology domain (PH domain)/Phosphotyrosine-binding domain (PTB)"/>
    <property type="match status" value="2"/>
</dbReference>
<dbReference type="CDD" id="cd13241">
    <property type="entry name" value="PH2_Kalirin_Trio_p63RhoGEF"/>
    <property type="match status" value="1"/>
</dbReference>
<feature type="compositionally biased region" description="Low complexity" evidence="17">
    <location>
        <begin position="1762"/>
        <end position="1785"/>
    </location>
</feature>
<dbReference type="InterPro" id="IPR001251">
    <property type="entry name" value="CRAL-TRIO_dom"/>
</dbReference>
<evidence type="ECO:0000259" key="21">
    <source>
        <dbReference type="PROSITE" id="PS50011"/>
    </source>
</evidence>
<feature type="domain" description="PH" evidence="19">
    <location>
        <begin position="1490"/>
        <end position="1602"/>
    </location>
</feature>
<feature type="compositionally biased region" description="Polar residues" evidence="17">
    <location>
        <begin position="2496"/>
        <end position="2507"/>
    </location>
</feature>
<dbReference type="InterPro" id="IPR047053">
    <property type="entry name" value="Kalirin_TRIO_SH3_2"/>
</dbReference>
<dbReference type="EC" id="2.7.11.1" evidence="3"/>
<dbReference type="InterPro" id="IPR058918">
    <property type="entry name" value="KALRN/TRIO-like_spectrin"/>
</dbReference>
<dbReference type="FunFam" id="1.20.900.10:FF:000008">
    <property type="entry name" value="rho guanine nucleotide exchange factor 25"/>
    <property type="match status" value="1"/>
</dbReference>
<evidence type="ECO:0000256" key="8">
    <source>
        <dbReference type="ARBA" id="ARBA00022658"/>
    </source>
</evidence>
<dbReference type="InterPro" id="IPR000219">
    <property type="entry name" value="DH_dom"/>
</dbReference>
<dbReference type="SMART" id="SM00516">
    <property type="entry name" value="SEC14"/>
    <property type="match status" value="1"/>
</dbReference>
<organism evidence="24 25">
    <name type="scientific">Octopus sinensis</name>
    <name type="common">East Asian common octopus</name>
    <dbReference type="NCBI Taxonomy" id="2607531"/>
    <lineage>
        <taxon>Eukaryota</taxon>
        <taxon>Metazoa</taxon>
        <taxon>Spiralia</taxon>
        <taxon>Lophotrochozoa</taxon>
        <taxon>Mollusca</taxon>
        <taxon>Cephalopoda</taxon>
        <taxon>Coleoidea</taxon>
        <taxon>Octopodiformes</taxon>
        <taxon>Octopoda</taxon>
        <taxon>Incirrata</taxon>
        <taxon>Octopodidae</taxon>
        <taxon>Octopus</taxon>
    </lineage>
</organism>
<dbReference type="Pfam" id="PF23323">
    <property type="entry name" value="Spectrin_6"/>
    <property type="match status" value="1"/>
</dbReference>
<dbReference type="FunFam" id="1.20.900.10:FF:000001">
    <property type="entry name" value="Guanine nucleotide exchange factor DBS"/>
    <property type="match status" value="1"/>
</dbReference>
<dbReference type="Pfam" id="PF07679">
    <property type="entry name" value="I-set"/>
    <property type="match status" value="1"/>
</dbReference>
<accession>A0A6P7U9H7</accession>
<evidence type="ECO:0000256" key="6">
    <source>
        <dbReference type="ARBA" id="ARBA00022527"/>
    </source>
</evidence>
<dbReference type="PRINTS" id="PR00014">
    <property type="entry name" value="FNTYPEIII"/>
</dbReference>
<dbReference type="Gene3D" id="1.10.510.10">
    <property type="entry name" value="Transferase(Phosphotransferase) domain 1"/>
    <property type="match status" value="1"/>
</dbReference>
<dbReference type="Gene3D" id="1.20.900.10">
    <property type="entry name" value="Dbl homology (DH) domain"/>
    <property type="match status" value="2"/>
</dbReference>
<dbReference type="SUPFAM" id="SSF46966">
    <property type="entry name" value="Spectrin repeat"/>
    <property type="match status" value="7"/>
</dbReference>
<evidence type="ECO:0000256" key="10">
    <source>
        <dbReference type="ARBA" id="ARBA00022741"/>
    </source>
</evidence>
<feature type="region of interest" description="Disordered" evidence="17">
    <location>
        <begin position="1753"/>
        <end position="1807"/>
    </location>
</feature>
<keyword evidence="12" id="KW-0393">Immunoglobulin domain</keyword>
<dbReference type="Pfam" id="PF22697">
    <property type="entry name" value="SOS1_NGEF_PH"/>
    <property type="match status" value="2"/>
</dbReference>
<feature type="compositionally biased region" description="Low complexity" evidence="17">
    <location>
        <begin position="2459"/>
        <end position="2473"/>
    </location>
</feature>
<dbReference type="InterPro" id="IPR001452">
    <property type="entry name" value="SH3_domain"/>
</dbReference>
<dbReference type="CDD" id="cd00176">
    <property type="entry name" value="SPEC"/>
    <property type="match status" value="5"/>
</dbReference>
<dbReference type="FunFam" id="2.60.40.10:FF:000368">
    <property type="entry name" value="kalirin isoform X1"/>
    <property type="match status" value="1"/>
</dbReference>
<dbReference type="InterPro" id="IPR001331">
    <property type="entry name" value="GDS_CDC24_CS"/>
</dbReference>
<feature type="domain" description="Ig-like" evidence="22">
    <location>
        <begin position="2674"/>
        <end position="2765"/>
    </location>
</feature>
<feature type="region of interest" description="Disordered" evidence="17">
    <location>
        <begin position="2381"/>
        <end position="2548"/>
    </location>
</feature>
<dbReference type="KEGG" id="osn:115231823"/>
<dbReference type="InterPro" id="IPR003598">
    <property type="entry name" value="Ig_sub2"/>
</dbReference>
<evidence type="ECO:0000259" key="23">
    <source>
        <dbReference type="PROSITE" id="PS50853"/>
    </source>
</evidence>
<dbReference type="InterPro" id="IPR018159">
    <property type="entry name" value="Spectrin/alpha-actinin"/>
</dbReference>
<dbReference type="SMART" id="SM00409">
    <property type="entry name" value="IG"/>
    <property type="match status" value="1"/>
</dbReference>
<keyword evidence="4 15" id="KW-0728">SH3 domain</keyword>
<dbReference type="Pfam" id="PF00621">
    <property type="entry name" value="RhoGEF"/>
    <property type="match status" value="2"/>
</dbReference>
<dbReference type="SUPFAM" id="SSF50044">
    <property type="entry name" value="SH3-domain"/>
    <property type="match status" value="2"/>
</dbReference>
<keyword evidence="6" id="KW-0808">Transferase</keyword>
<dbReference type="CDD" id="cd00160">
    <property type="entry name" value="RhoGEF"/>
    <property type="match status" value="2"/>
</dbReference>
<dbReference type="InterPro" id="IPR051336">
    <property type="entry name" value="RhoGEF_Guanine_NuclExch_SF"/>
</dbReference>
<evidence type="ECO:0000256" key="7">
    <source>
        <dbReference type="ARBA" id="ARBA00022553"/>
    </source>
</evidence>
<keyword evidence="24" id="KW-1185">Reference proteome</keyword>
<dbReference type="SMART" id="SM00220">
    <property type="entry name" value="S_TKc"/>
    <property type="match status" value="1"/>
</dbReference>
<name>A0A6P7U9H7_9MOLL</name>
<proteinExistence type="inferred from homology"/>
<comment type="catalytic activity">
    <reaction evidence="13">
        <text>L-threonyl-[protein] + ATP = O-phospho-L-threonyl-[protein] + ADP + H(+)</text>
        <dbReference type="Rhea" id="RHEA:46608"/>
        <dbReference type="Rhea" id="RHEA-COMP:11060"/>
        <dbReference type="Rhea" id="RHEA-COMP:11605"/>
        <dbReference type="ChEBI" id="CHEBI:15378"/>
        <dbReference type="ChEBI" id="CHEBI:30013"/>
        <dbReference type="ChEBI" id="CHEBI:30616"/>
        <dbReference type="ChEBI" id="CHEBI:61977"/>
        <dbReference type="ChEBI" id="CHEBI:456216"/>
        <dbReference type="EC" id="2.7.11.1"/>
    </reaction>
</comment>
<comment type="similarity">
    <text evidence="2">Belongs to the protein kinase superfamily. CAMK Ser/Thr protein kinase family.</text>
</comment>
<feature type="region of interest" description="Disordered" evidence="17">
    <location>
        <begin position="1265"/>
        <end position="1298"/>
    </location>
</feature>
<feature type="compositionally biased region" description="Basic and acidic residues" evidence="17">
    <location>
        <begin position="2634"/>
        <end position="2655"/>
    </location>
</feature>
<dbReference type="SUPFAM" id="SSF50729">
    <property type="entry name" value="PH domain-like"/>
    <property type="match status" value="2"/>
</dbReference>
<dbReference type="RefSeq" id="XP_029657616.1">
    <property type="nucleotide sequence ID" value="XM_029801756.2"/>
</dbReference>
<dbReference type="SMART" id="SM00408">
    <property type="entry name" value="IGc2"/>
    <property type="match status" value="1"/>
</dbReference>
<dbReference type="Gene3D" id="3.40.525.10">
    <property type="entry name" value="CRAL-TRIO lipid binding domain"/>
    <property type="match status" value="1"/>
</dbReference>
<dbReference type="CDD" id="cd00063">
    <property type="entry name" value="FN3"/>
    <property type="match status" value="1"/>
</dbReference>
<dbReference type="Pfam" id="PF00435">
    <property type="entry name" value="Spectrin"/>
    <property type="match status" value="4"/>
</dbReference>
<dbReference type="InterPro" id="IPR036116">
    <property type="entry name" value="FN3_sf"/>
</dbReference>
<dbReference type="PROSITE" id="PS00107">
    <property type="entry name" value="PROTEIN_KINASE_ATP"/>
    <property type="match status" value="1"/>
</dbReference>
<dbReference type="PROSITE" id="PS00741">
    <property type="entry name" value="DH_1"/>
    <property type="match status" value="1"/>
</dbReference>
<evidence type="ECO:0000256" key="9">
    <source>
        <dbReference type="ARBA" id="ARBA00022737"/>
    </source>
</evidence>
<evidence type="ECO:0000256" key="14">
    <source>
        <dbReference type="ARBA" id="ARBA00048679"/>
    </source>
</evidence>
<dbReference type="Pfam" id="PF00041">
    <property type="entry name" value="fn3"/>
    <property type="match status" value="1"/>
</dbReference>
<keyword evidence="8" id="KW-0344">Guanine-nucleotide releasing factor</keyword>
<dbReference type="PROSITE" id="PS00108">
    <property type="entry name" value="PROTEIN_KINASE_ST"/>
    <property type="match status" value="1"/>
</dbReference>